<gene>
    <name evidence="2" type="ORF">ACA1_203940</name>
</gene>
<evidence type="ECO:0000313" key="3">
    <source>
        <dbReference type="Proteomes" id="UP000011083"/>
    </source>
</evidence>
<feature type="transmembrane region" description="Helical" evidence="1">
    <location>
        <begin position="12"/>
        <end position="31"/>
    </location>
</feature>
<dbReference type="AlphaFoldDB" id="L8GT07"/>
<sequence length="116" mass="12689">MKFAFNAWGRTLALAGGYRTAVGVLIYLFLYPLKLGSWWLGPILWIVNFNHLPLGIALILLGPFCSVVVPTVLAGVTIVLAGLFYVVAGIRREKGTPLKELMWNCGDDPKSKGGRE</sequence>
<dbReference type="GeneID" id="14917009"/>
<protein>
    <submittedName>
        <fullName evidence="2">Uncharacterized protein</fullName>
    </submittedName>
</protein>
<dbReference type="RefSeq" id="XP_004338352.1">
    <property type="nucleotide sequence ID" value="XM_004338304.1"/>
</dbReference>
<feature type="transmembrane region" description="Helical" evidence="1">
    <location>
        <begin position="43"/>
        <end position="61"/>
    </location>
</feature>
<reference evidence="2 3" key="1">
    <citation type="journal article" date="2013" name="Genome Biol.">
        <title>Genome of Acanthamoeba castellanii highlights extensive lateral gene transfer and early evolution of tyrosine kinase signaling.</title>
        <authorList>
            <person name="Clarke M."/>
            <person name="Lohan A.J."/>
            <person name="Liu B."/>
            <person name="Lagkouvardos I."/>
            <person name="Roy S."/>
            <person name="Zafar N."/>
            <person name="Bertelli C."/>
            <person name="Schilde C."/>
            <person name="Kianianmomeni A."/>
            <person name="Burglin T.R."/>
            <person name="Frech C."/>
            <person name="Turcotte B."/>
            <person name="Kopec K.O."/>
            <person name="Synnott J.M."/>
            <person name="Choo C."/>
            <person name="Paponov I."/>
            <person name="Finkler A."/>
            <person name="Soon Heng Tan C."/>
            <person name="Hutchins A.P."/>
            <person name="Weinmeier T."/>
            <person name="Rattei T."/>
            <person name="Chu J.S."/>
            <person name="Gimenez G."/>
            <person name="Irimia M."/>
            <person name="Rigden D.J."/>
            <person name="Fitzpatrick D.A."/>
            <person name="Lorenzo-Morales J."/>
            <person name="Bateman A."/>
            <person name="Chiu C.H."/>
            <person name="Tang P."/>
            <person name="Hegemann P."/>
            <person name="Fromm H."/>
            <person name="Raoult D."/>
            <person name="Greub G."/>
            <person name="Miranda-Saavedra D."/>
            <person name="Chen N."/>
            <person name="Nash P."/>
            <person name="Ginger M.L."/>
            <person name="Horn M."/>
            <person name="Schaap P."/>
            <person name="Caler L."/>
            <person name="Loftus B."/>
        </authorList>
    </citation>
    <scope>NUCLEOTIDE SEQUENCE [LARGE SCALE GENOMIC DNA]</scope>
    <source>
        <strain evidence="2 3">Neff</strain>
    </source>
</reference>
<dbReference type="EMBL" id="KB008001">
    <property type="protein sequence ID" value="ELR16339.1"/>
    <property type="molecule type" value="Genomic_DNA"/>
</dbReference>
<keyword evidence="1" id="KW-1133">Transmembrane helix</keyword>
<accession>L8GT07</accession>
<keyword evidence="1" id="KW-0812">Transmembrane</keyword>
<feature type="transmembrane region" description="Helical" evidence="1">
    <location>
        <begin position="67"/>
        <end position="90"/>
    </location>
</feature>
<keyword evidence="3" id="KW-1185">Reference proteome</keyword>
<organism evidence="2 3">
    <name type="scientific">Acanthamoeba castellanii (strain ATCC 30010 / Neff)</name>
    <dbReference type="NCBI Taxonomy" id="1257118"/>
    <lineage>
        <taxon>Eukaryota</taxon>
        <taxon>Amoebozoa</taxon>
        <taxon>Discosea</taxon>
        <taxon>Longamoebia</taxon>
        <taxon>Centramoebida</taxon>
        <taxon>Acanthamoebidae</taxon>
        <taxon>Acanthamoeba</taxon>
    </lineage>
</organism>
<dbReference type="VEuPathDB" id="AmoebaDB:ACA1_203940"/>
<evidence type="ECO:0000256" key="1">
    <source>
        <dbReference type="SAM" id="Phobius"/>
    </source>
</evidence>
<evidence type="ECO:0000313" key="2">
    <source>
        <dbReference type="EMBL" id="ELR16339.1"/>
    </source>
</evidence>
<name>L8GT07_ACACF</name>
<keyword evidence="1" id="KW-0472">Membrane</keyword>
<proteinExistence type="predicted"/>
<dbReference type="KEGG" id="acan:ACA1_203940"/>
<dbReference type="Proteomes" id="UP000011083">
    <property type="component" value="Unassembled WGS sequence"/>
</dbReference>